<evidence type="ECO:0000259" key="9">
    <source>
        <dbReference type="Pfam" id="PF02729"/>
    </source>
</evidence>
<dbReference type="HAMAP" id="MF_01109">
    <property type="entry name" value="OTCase"/>
    <property type="match status" value="1"/>
</dbReference>
<dbReference type="InterPro" id="IPR006130">
    <property type="entry name" value="Asp/Orn_carbamoylTrfase"/>
</dbReference>
<dbReference type="FunFam" id="3.40.50.1370:FF:000004">
    <property type="entry name" value="Ornithine carbamoyltransferase"/>
    <property type="match status" value="1"/>
</dbReference>
<dbReference type="InterPro" id="IPR002292">
    <property type="entry name" value="Orn/put_carbamltrans"/>
</dbReference>
<protein>
    <recommendedName>
        <fullName evidence="3 7">Ornithine carbamoyltransferase</fullName>
        <shortName evidence="7">OTCase</shortName>
        <ecNumber evidence="3 7">2.1.3.3</ecNumber>
    </recommendedName>
</protein>
<dbReference type="FunFam" id="3.40.50.1370:FF:000003">
    <property type="entry name" value="Ornithine carbamoyltransferase"/>
    <property type="match status" value="1"/>
</dbReference>
<evidence type="ECO:0000313" key="11">
    <source>
        <dbReference type="Proteomes" id="UP001155587"/>
    </source>
</evidence>
<gene>
    <name evidence="10" type="primary">argF</name>
    <name evidence="10" type="ORF">MD535_17450</name>
</gene>
<sequence length="335" mass="37149">MAYNLRNRNFLKLLDFTPKEIQFLLDLSLSLKSAKYAGTEQKKLVGKNIALIFEKASTRTRCAFEVAAFDQGAQVSYLGPSGSQIGHKESMKDTARVLGRMYDGIEYRGFGQEIVEELGAHAGVPVWNGLTDEFHPTQILADFLTMLEHGKGKQLHQMTFAYLGDARNNMGNSLMVGAAKMGMDIRLVAPKAFWPEQALVEECQAIAEKTGATITLTENVAQGVKGCDFLYTDVWVSMGEPASAWEERIAQMKPYQVNMAMLESTGNRDVKFMHCLPAFHDDQTTIGKEIAEKYGLNGLEVSDEVFESEHSIVFDEAENRMHTIKAVMVATLGNG</sequence>
<feature type="binding site" evidence="7">
    <location>
        <begin position="135"/>
        <end position="138"/>
    </location>
    <ligand>
        <name>carbamoyl phosphate</name>
        <dbReference type="ChEBI" id="CHEBI:58228"/>
    </ligand>
</feature>
<comment type="catalytic activity">
    <reaction evidence="6 7">
        <text>carbamoyl phosphate + L-ornithine = L-citrulline + phosphate + H(+)</text>
        <dbReference type="Rhea" id="RHEA:19513"/>
        <dbReference type="ChEBI" id="CHEBI:15378"/>
        <dbReference type="ChEBI" id="CHEBI:43474"/>
        <dbReference type="ChEBI" id="CHEBI:46911"/>
        <dbReference type="ChEBI" id="CHEBI:57743"/>
        <dbReference type="ChEBI" id="CHEBI:58228"/>
        <dbReference type="EC" id="2.1.3.3"/>
    </reaction>
</comment>
<feature type="domain" description="Aspartate/ornithine carbamoyltransferase Asp/Orn-binding" evidence="8">
    <location>
        <begin position="157"/>
        <end position="330"/>
    </location>
</feature>
<proteinExistence type="inferred from homology"/>
<dbReference type="InterPro" id="IPR006132">
    <property type="entry name" value="Asp/Orn_carbamoyltranf_P-bd"/>
</dbReference>
<evidence type="ECO:0000256" key="1">
    <source>
        <dbReference type="ARBA" id="ARBA00004496"/>
    </source>
</evidence>
<evidence type="ECO:0000256" key="6">
    <source>
        <dbReference type="ARBA" id="ARBA00048772"/>
    </source>
</evidence>
<comment type="caution">
    <text evidence="10">The sequence shown here is derived from an EMBL/GenBank/DDBJ whole genome shotgun (WGS) entry which is preliminary data.</text>
</comment>
<evidence type="ECO:0000259" key="8">
    <source>
        <dbReference type="Pfam" id="PF00185"/>
    </source>
</evidence>
<dbReference type="PANTHER" id="PTHR45753">
    <property type="entry name" value="ORNITHINE CARBAMOYLTRANSFERASE, MITOCHONDRIAL"/>
    <property type="match status" value="1"/>
</dbReference>
<feature type="binding site" evidence="7">
    <location>
        <position position="320"/>
    </location>
    <ligand>
        <name>carbamoyl phosphate</name>
        <dbReference type="ChEBI" id="CHEBI:58228"/>
    </ligand>
</feature>
<dbReference type="GO" id="GO:0019240">
    <property type="term" value="P:citrulline biosynthetic process"/>
    <property type="evidence" value="ECO:0007669"/>
    <property type="project" value="UniProtKB-ARBA"/>
</dbReference>
<dbReference type="GO" id="GO:0016597">
    <property type="term" value="F:amino acid binding"/>
    <property type="evidence" value="ECO:0007669"/>
    <property type="project" value="InterPro"/>
</dbReference>
<dbReference type="InterPro" id="IPR024904">
    <property type="entry name" value="OTCase_ArgI"/>
</dbReference>
<dbReference type="EMBL" id="JAKRRY010000026">
    <property type="protein sequence ID" value="MCW8347783.1"/>
    <property type="molecule type" value="Genomic_DNA"/>
</dbReference>
<dbReference type="PROSITE" id="PS00097">
    <property type="entry name" value="CARBAMOYLTRANSFERASE"/>
    <property type="match status" value="1"/>
</dbReference>
<dbReference type="PRINTS" id="PR00102">
    <property type="entry name" value="OTCASE"/>
</dbReference>
<dbReference type="NCBIfam" id="TIGR00658">
    <property type="entry name" value="orni_carb_tr"/>
    <property type="match status" value="1"/>
</dbReference>
<evidence type="ECO:0000256" key="7">
    <source>
        <dbReference type="HAMAP-Rule" id="MF_01109"/>
    </source>
</evidence>
<evidence type="ECO:0000256" key="4">
    <source>
        <dbReference type="ARBA" id="ARBA00022490"/>
    </source>
</evidence>
<feature type="binding site" evidence="7">
    <location>
        <begin position="237"/>
        <end position="238"/>
    </location>
    <ligand>
        <name>L-ornithine</name>
        <dbReference type="ChEBI" id="CHEBI:46911"/>
    </ligand>
</feature>
<accession>A0A9X3HXZ9</accession>
<dbReference type="GO" id="GO:0042450">
    <property type="term" value="P:L-arginine biosynthetic process via ornithine"/>
    <property type="evidence" value="ECO:0007669"/>
    <property type="project" value="UniProtKB-UniRule"/>
</dbReference>
<dbReference type="PANTHER" id="PTHR45753:SF2">
    <property type="entry name" value="ORNITHINE CARBAMOYLTRANSFERASE"/>
    <property type="match status" value="1"/>
</dbReference>
<dbReference type="EC" id="2.1.3.3" evidence="3 7"/>
<feature type="domain" description="Aspartate/ornithine carbamoyltransferase carbamoyl-P binding" evidence="9">
    <location>
        <begin position="8"/>
        <end position="148"/>
    </location>
</feature>
<feature type="binding site" evidence="7">
    <location>
        <begin position="275"/>
        <end position="276"/>
    </location>
    <ligand>
        <name>carbamoyl phosphate</name>
        <dbReference type="ChEBI" id="CHEBI:58228"/>
    </ligand>
</feature>
<evidence type="ECO:0000256" key="5">
    <source>
        <dbReference type="ARBA" id="ARBA00022679"/>
    </source>
</evidence>
<evidence type="ECO:0000256" key="3">
    <source>
        <dbReference type="ARBA" id="ARBA00013007"/>
    </source>
</evidence>
<evidence type="ECO:0000256" key="2">
    <source>
        <dbReference type="ARBA" id="ARBA00007805"/>
    </source>
</evidence>
<dbReference type="InterPro" id="IPR006131">
    <property type="entry name" value="Asp_carbamoyltransf_Asp/Orn-bd"/>
</dbReference>
<dbReference type="GO" id="GO:0004585">
    <property type="term" value="F:ornithine carbamoyltransferase activity"/>
    <property type="evidence" value="ECO:0007669"/>
    <property type="project" value="UniProtKB-UniRule"/>
</dbReference>
<keyword evidence="5 7" id="KW-0808">Transferase</keyword>
<dbReference type="AlphaFoldDB" id="A0A9X3HXZ9"/>
<keyword evidence="4 7" id="KW-0963">Cytoplasm</keyword>
<dbReference type="SUPFAM" id="SSF53671">
    <property type="entry name" value="Aspartate/ornithine carbamoyltransferase"/>
    <property type="match status" value="1"/>
</dbReference>
<dbReference type="Proteomes" id="UP001155587">
    <property type="component" value="Unassembled WGS sequence"/>
</dbReference>
<feature type="binding site" evidence="7">
    <location>
        <position position="84"/>
    </location>
    <ligand>
        <name>carbamoyl phosphate</name>
        <dbReference type="ChEBI" id="CHEBI:58228"/>
    </ligand>
</feature>
<comment type="similarity">
    <text evidence="2 7">Belongs to the aspartate/ornithine carbamoyltransferase superfamily. OTCase family.</text>
</comment>
<evidence type="ECO:0000313" key="10">
    <source>
        <dbReference type="EMBL" id="MCW8347783.1"/>
    </source>
</evidence>
<feature type="binding site" evidence="7">
    <location>
        <position position="233"/>
    </location>
    <ligand>
        <name>L-ornithine</name>
        <dbReference type="ChEBI" id="CHEBI:46911"/>
    </ligand>
</feature>
<feature type="binding site" evidence="7">
    <location>
        <position position="108"/>
    </location>
    <ligand>
        <name>carbamoyl phosphate</name>
        <dbReference type="ChEBI" id="CHEBI:58228"/>
    </ligand>
</feature>
<reference evidence="10" key="1">
    <citation type="submission" date="2022-02" db="EMBL/GenBank/DDBJ databases">
        <title>Vibrio sp. nov, a new bacterium isolated from seawater.</title>
        <authorList>
            <person name="Yuan Y."/>
        </authorList>
    </citation>
    <scope>NUCLEOTIDE SEQUENCE</scope>
    <source>
        <strain evidence="10">ZSDZ65</strain>
    </source>
</reference>
<dbReference type="RefSeq" id="WP_265676323.1">
    <property type="nucleotide sequence ID" value="NZ_JAKRRY010000026.1"/>
</dbReference>
<dbReference type="NCBIfam" id="NF003286">
    <property type="entry name" value="PRK04284.1"/>
    <property type="match status" value="1"/>
</dbReference>
<dbReference type="GO" id="GO:0005737">
    <property type="term" value="C:cytoplasm"/>
    <property type="evidence" value="ECO:0007669"/>
    <property type="project" value="UniProtKB-SubCell"/>
</dbReference>
<feature type="binding site" evidence="7">
    <location>
        <begin position="57"/>
        <end position="60"/>
    </location>
    <ligand>
        <name>carbamoyl phosphate</name>
        <dbReference type="ChEBI" id="CHEBI:58228"/>
    </ligand>
</feature>
<organism evidence="10 11">
    <name type="scientific">Vibrio qingdaonensis</name>
    <dbReference type="NCBI Taxonomy" id="2829491"/>
    <lineage>
        <taxon>Bacteria</taxon>
        <taxon>Pseudomonadati</taxon>
        <taxon>Pseudomonadota</taxon>
        <taxon>Gammaproteobacteria</taxon>
        <taxon>Vibrionales</taxon>
        <taxon>Vibrionaceae</taxon>
        <taxon>Vibrio</taxon>
    </lineage>
</organism>
<dbReference type="InterPro" id="IPR036901">
    <property type="entry name" value="Asp/Orn_carbamoylTrfase_sf"/>
</dbReference>
<dbReference type="Pfam" id="PF02729">
    <property type="entry name" value="OTCace_N"/>
    <property type="match status" value="1"/>
</dbReference>
<dbReference type="PRINTS" id="PR00100">
    <property type="entry name" value="AOTCASE"/>
</dbReference>
<feature type="binding site" evidence="7">
    <location>
        <position position="169"/>
    </location>
    <ligand>
        <name>L-ornithine</name>
        <dbReference type="ChEBI" id="CHEBI:46911"/>
    </ligand>
</feature>
<keyword evidence="11" id="KW-1185">Reference proteome</keyword>
<dbReference type="Pfam" id="PF00185">
    <property type="entry name" value="OTCace"/>
    <property type="match status" value="1"/>
</dbReference>
<name>A0A9X3HXZ9_9VIBR</name>
<dbReference type="Gene3D" id="3.40.50.1370">
    <property type="entry name" value="Aspartate/ornithine carbamoyltransferase"/>
    <property type="match status" value="2"/>
</dbReference>
<comment type="subcellular location">
    <subcellularLocation>
        <location evidence="1 7">Cytoplasm</location>
    </subcellularLocation>
</comment>